<dbReference type="PANTHER" id="PTHR43343">
    <property type="entry name" value="PEPTIDASE S12"/>
    <property type="match status" value="1"/>
</dbReference>
<dbReference type="GO" id="GO:0004252">
    <property type="term" value="F:serine-type endopeptidase activity"/>
    <property type="evidence" value="ECO:0007669"/>
    <property type="project" value="InterPro"/>
</dbReference>
<keyword evidence="2" id="KW-0378">Hydrolase</keyword>
<evidence type="ECO:0000313" key="5">
    <source>
        <dbReference type="Proteomes" id="UP000315636"/>
    </source>
</evidence>
<sequence length="262" mass="29174">MRGGNGASSGFQVRPKHLIHMRQPQRRKRTVYSLSAHHPANTFVPVIRKVKHSVVAISAEERQSTATYSLWDRLLSEWGATPLEEPQEKKRQFGAGFVISPHGYILTNEHVIRKAERISVHLYDKKRSLPARIVWTEPRHDVAVIQVRSSNPLRPLPLGSSHLTEVGEWAIAIGNPLGLNHSVTLGVISGKDRPLQVQNRRFENVIQTDAAINPGNSGGPLINVLGQAIGVNTLMVHPSQSISFAIPIDEVKPLIRSYLEHR</sequence>
<dbReference type="InterPro" id="IPR001940">
    <property type="entry name" value="Peptidase_S1C"/>
</dbReference>
<evidence type="ECO:0000256" key="3">
    <source>
        <dbReference type="ARBA" id="ARBA00022825"/>
    </source>
</evidence>
<organism evidence="4 5">
    <name type="scientific">Melghirimyces algeriensis</name>
    <dbReference type="NCBI Taxonomy" id="910412"/>
    <lineage>
        <taxon>Bacteria</taxon>
        <taxon>Bacillati</taxon>
        <taxon>Bacillota</taxon>
        <taxon>Bacilli</taxon>
        <taxon>Bacillales</taxon>
        <taxon>Thermoactinomycetaceae</taxon>
        <taxon>Melghirimyces</taxon>
    </lineage>
</organism>
<proteinExistence type="predicted"/>
<dbReference type="PANTHER" id="PTHR43343:SF3">
    <property type="entry name" value="PROTEASE DO-LIKE 8, CHLOROPLASTIC"/>
    <property type="match status" value="1"/>
</dbReference>
<name>A0A521CI90_9BACL</name>
<dbReference type="Proteomes" id="UP000315636">
    <property type="component" value="Unassembled WGS sequence"/>
</dbReference>
<keyword evidence="5" id="KW-1185">Reference proteome</keyword>
<accession>A0A521CI90</accession>
<evidence type="ECO:0000256" key="1">
    <source>
        <dbReference type="ARBA" id="ARBA00022670"/>
    </source>
</evidence>
<dbReference type="PRINTS" id="PR00834">
    <property type="entry name" value="PROTEASES2C"/>
</dbReference>
<dbReference type="InterPro" id="IPR051201">
    <property type="entry name" value="Chloro_Bact_Ser_Proteases"/>
</dbReference>
<evidence type="ECO:0000256" key="2">
    <source>
        <dbReference type="ARBA" id="ARBA00022801"/>
    </source>
</evidence>
<dbReference type="RefSeq" id="WP_246064886.1">
    <property type="nucleotide sequence ID" value="NZ_FXTI01000004.1"/>
</dbReference>
<gene>
    <name evidence="4" type="ORF">SAMN06264849_1044</name>
</gene>
<dbReference type="InterPro" id="IPR009003">
    <property type="entry name" value="Peptidase_S1_PA"/>
</dbReference>
<dbReference type="Gene3D" id="2.40.10.120">
    <property type="match status" value="1"/>
</dbReference>
<keyword evidence="1" id="KW-0645">Protease</keyword>
<evidence type="ECO:0000313" key="4">
    <source>
        <dbReference type="EMBL" id="SMO59112.1"/>
    </source>
</evidence>
<dbReference type="EMBL" id="FXTI01000004">
    <property type="protein sequence ID" value="SMO59112.1"/>
    <property type="molecule type" value="Genomic_DNA"/>
</dbReference>
<protein>
    <submittedName>
        <fullName evidence="4">Trypsin-like peptidase domain-containing protein</fullName>
    </submittedName>
</protein>
<dbReference type="Pfam" id="PF13365">
    <property type="entry name" value="Trypsin_2"/>
    <property type="match status" value="1"/>
</dbReference>
<keyword evidence="3" id="KW-0720">Serine protease</keyword>
<dbReference type="GO" id="GO:0006508">
    <property type="term" value="P:proteolysis"/>
    <property type="evidence" value="ECO:0007669"/>
    <property type="project" value="UniProtKB-KW"/>
</dbReference>
<dbReference type="AlphaFoldDB" id="A0A521CI90"/>
<reference evidence="4 5" key="1">
    <citation type="submission" date="2017-05" db="EMBL/GenBank/DDBJ databases">
        <authorList>
            <person name="Varghese N."/>
            <person name="Submissions S."/>
        </authorList>
    </citation>
    <scope>NUCLEOTIDE SEQUENCE [LARGE SCALE GENOMIC DNA]</scope>
    <source>
        <strain evidence="4 5">DSM 45474</strain>
    </source>
</reference>
<dbReference type="SUPFAM" id="SSF50494">
    <property type="entry name" value="Trypsin-like serine proteases"/>
    <property type="match status" value="1"/>
</dbReference>